<evidence type="ECO:0000313" key="3">
    <source>
        <dbReference type="Proteomes" id="UP000274271"/>
    </source>
</evidence>
<dbReference type="AlphaFoldDB" id="A0A3P1CWU4"/>
<feature type="transmembrane region" description="Helical" evidence="1">
    <location>
        <begin position="51"/>
        <end position="72"/>
    </location>
</feature>
<gene>
    <name evidence="2" type="ORF">EHT87_06320</name>
</gene>
<evidence type="ECO:0000256" key="1">
    <source>
        <dbReference type="SAM" id="Phobius"/>
    </source>
</evidence>
<proteinExistence type="predicted"/>
<keyword evidence="1" id="KW-0812">Transmembrane</keyword>
<name>A0A3P1CWU4_9BACT</name>
<dbReference type="Proteomes" id="UP000274271">
    <property type="component" value="Unassembled WGS sequence"/>
</dbReference>
<accession>A0A3P1CWU4</accession>
<keyword evidence="3" id="KW-1185">Reference proteome</keyword>
<reference evidence="2 3" key="1">
    <citation type="submission" date="2018-11" db="EMBL/GenBank/DDBJ databases">
        <authorList>
            <person name="Zhou Z."/>
            <person name="Wang G."/>
        </authorList>
    </citation>
    <scope>NUCLEOTIDE SEQUENCE [LARGE SCALE GENOMIC DNA]</scope>
    <source>
        <strain evidence="2 3">KCTC42998</strain>
    </source>
</reference>
<feature type="transmembrane region" description="Helical" evidence="1">
    <location>
        <begin position="21"/>
        <end position="39"/>
    </location>
</feature>
<keyword evidence="1" id="KW-0472">Membrane</keyword>
<dbReference type="EMBL" id="RQJP01000001">
    <property type="protein sequence ID" value="RRB17887.1"/>
    <property type="molecule type" value="Genomic_DNA"/>
</dbReference>
<comment type="caution">
    <text evidence="2">The sequence shown here is derived from an EMBL/GenBank/DDBJ whole genome shotgun (WGS) entry which is preliminary data.</text>
</comment>
<protein>
    <submittedName>
        <fullName evidence="2">Potassium transporter KefB</fullName>
    </submittedName>
</protein>
<evidence type="ECO:0000313" key="2">
    <source>
        <dbReference type="EMBL" id="RRB17887.1"/>
    </source>
</evidence>
<dbReference type="OrthoDB" id="770034at2"/>
<sequence>MATKTHLSTRPVHPVSVGTRMLQGAGIAFLLIVVFLLGVKNPNPAWGKFWMIKPLLVVPIAGAAGGVFYYLMDHLRYQGGWKKIAALVLGLLGYLFVLWIGTVLGLNGTLWN</sequence>
<keyword evidence="1" id="KW-1133">Transmembrane helix</keyword>
<organism evidence="2 3">
    <name type="scientific">Larkinella knui</name>
    <dbReference type="NCBI Taxonomy" id="2025310"/>
    <lineage>
        <taxon>Bacteria</taxon>
        <taxon>Pseudomonadati</taxon>
        <taxon>Bacteroidota</taxon>
        <taxon>Cytophagia</taxon>
        <taxon>Cytophagales</taxon>
        <taxon>Spirosomataceae</taxon>
        <taxon>Larkinella</taxon>
    </lineage>
</organism>
<dbReference type="RefSeq" id="WP_124904936.1">
    <property type="nucleotide sequence ID" value="NZ_RQJP01000001.1"/>
</dbReference>
<feature type="transmembrane region" description="Helical" evidence="1">
    <location>
        <begin position="84"/>
        <end position="106"/>
    </location>
</feature>